<sequence length="68" mass="7853">MIYLFQVSQIGEQKNRAWSFSVLVYLRVEEEKVLKCVLVNHTGSHSKIHHTEEDSEGAAGRFIELHNI</sequence>
<reference evidence="1" key="1">
    <citation type="submission" date="2019-12" db="EMBL/GenBank/DDBJ databases">
        <title>Genome sequencing and annotation of Brassica cretica.</title>
        <authorList>
            <person name="Studholme D.J."/>
            <person name="Sarris P.F."/>
        </authorList>
    </citation>
    <scope>NUCLEOTIDE SEQUENCE</scope>
    <source>
        <strain evidence="1">PFS-001/15</strain>
        <tissue evidence="1">Leaf</tissue>
    </source>
</reference>
<dbReference type="EMBL" id="QGKW02002228">
    <property type="protein sequence ID" value="KAF2537058.1"/>
    <property type="molecule type" value="Genomic_DNA"/>
</dbReference>
<dbReference type="AlphaFoldDB" id="A0A8S9FY79"/>
<gene>
    <name evidence="1" type="ORF">F2Q68_00020731</name>
</gene>
<organism evidence="1 2">
    <name type="scientific">Brassica cretica</name>
    <name type="common">Mustard</name>
    <dbReference type="NCBI Taxonomy" id="69181"/>
    <lineage>
        <taxon>Eukaryota</taxon>
        <taxon>Viridiplantae</taxon>
        <taxon>Streptophyta</taxon>
        <taxon>Embryophyta</taxon>
        <taxon>Tracheophyta</taxon>
        <taxon>Spermatophyta</taxon>
        <taxon>Magnoliopsida</taxon>
        <taxon>eudicotyledons</taxon>
        <taxon>Gunneridae</taxon>
        <taxon>Pentapetalae</taxon>
        <taxon>rosids</taxon>
        <taxon>malvids</taxon>
        <taxon>Brassicales</taxon>
        <taxon>Brassicaceae</taxon>
        <taxon>Brassiceae</taxon>
        <taxon>Brassica</taxon>
    </lineage>
</organism>
<protein>
    <submittedName>
        <fullName evidence="1">Uncharacterized protein</fullName>
    </submittedName>
</protein>
<dbReference type="Proteomes" id="UP000712281">
    <property type="component" value="Unassembled WGS sequence"/>
</dbReference>
<comment type="caution">
    <text evidence="1">The sequence shown here is derived from an EMBL/GenBank/DDBJ whole genome shotgun (WGS) entry which is preliminary data.</text>
</comment>
<evidence type="ECO:0000313" key="2">
    <source>
        <dbReference type="Proteomes" id="UP000712281"/>
    </source>
</evidence>
<evidence type="ECO:0000313" key="1">
    <source>
        <dbReference type="EMBL" id="KAF2537058.1"/>
    </source>
</evidence>
<proteinExistence type="predicted"/>
<accession>A0A8S9FY79</accession>
<name>A0A8S9FY79_BRACR</name>